<dbReference type="GO" id="GO:0043024">
    <property type="term" value="F:ribosomal small subunit binding"/>
    <property type="evidence" value="ECO:0007669"/>
    <property type="project" value="TreeGrafter"/>
</dbReference>
<evidence type="ECO:0000313" key="4">
    <source>
        <dbReference type="Proteomes" id="UP000199337"/>
    </source>
</evidence>
<dbReference type="Proteomes" id="UP000199337">
    <property type="component" value="Unassembled WGS sequence"/>
</dbReference>
<evidence type="ECO:0000256" key="1">
    <source>
        <dbReference type="ARBA" id="ARBA00022517"/>
    </source>
</evidence>
<dbReference type="RefSeq" id="WP_174549945.1">
    <property type="nucleotide sequence ID" value="NZ_FOOX01000005.1"/>
</dbReference>
<comment type="function">
    <text evidence="2">One of several proteins that assist in the late maturation steps of the functional core of the 30S ribosomal subunit. Associates with free 30S ribosomal subunits (but not with 30S subunits that are part of 70S ribosomes or polysomes). Required for efficient processing of 16S rRNA. May interact with the 5'-terminal helix region of 16S rRNA.</text>
</comment>
<dbReference type="PROSITE" id="PS01319">
    <property type="entry name" value="RBFA"/>
    <property type="match status" value="1"/>
</dbReference>
<dbReference type="PANTHER" id="PTHR33515:SF1">
    <property type="entry name" value="RIBOSOME-BINDING FACTOR A, CHLOROPLASTIC-RELATED"/>
    <property type="match status" value="1"/>
</dbReference>
<gene>
    <name evidence="2" type="primary">rbfA</name>
    <name evidence="3" type="ORF">SAMN05660649_01832</name>
</gene>
<proteinExistence type="inferred from homology"/>
<dbReference type="EMBL" id="FOOX01000005">
    <property type="protein sequence ID" value="SFG49566.1"/>
    <property type="molecule type" value="Genomic_DNA"/>
</dbReference>
<dbReference type="STRING" id="341036.SAMN05660649_01832"/>
<keyword evidence="4" id="KW-1185">Reference proteome</keyword>
<dbReference type="NCBIfam" id="TIGR00082">
    <property type="entry name" value="rbfA"/>
    <property type="match status" value="1"/>
</dbReference>
<organism evidence="3 4">
    <name type="scientific">Desulfotruncus arcticus DSM 17038</name>
    <dbReference type="NCBI Taxonomy" id="1121424"/>
    <lineage>
        <taxon>Bacteria</taxon>
        <taxon>Bacillati</taxon>
        <taxon>Bacillota</taxon>
        <taxon>Clostridia</taxon>
        <taxon>Eubacteriales</taxon>
        <taxon>Desulfallaceae</taxon>
        <taxon>Desulfotruncus</taxon>
    </lineage>
</organism>
<comment type="subcellular location">
    <subcellularLocation>
        <location evidence="2">Cytoplasm</location>
    </subcellularLocation>
</comment>
<dbReference type="AlphaFoldDB" id="A0A1I2SH91"/>
<dbReference type="GO" id="GO:0030490">
    <property type="term" value="P:maturation of SSU-rRNA"/>
    <property type="evidence" value="ECO:0007669"/>
    <property type="project" value="UniProtKB-UniRule"/>
</dbReference>
<reference evidence="4" key="1">
    <citation type="submission" date="2016-10" db="EMBL/GenBank/DDBJ databases">
        <authorList>
            <person name="Varghese N."/>
            <person name="Submissions S."/>
        </authorList>
    </citation>
    <scope>NUCLEOTIDE SEQUENCE [LARGE SCALE GENOMIC DNA]</scope>
    <source>
        <strain evidence="4">DSM 17038</strain>
    </source>
</reference>
<comment type="similarity">
    <text evidence="2">Belongs to the RbfA family.</text>
</comment>
<name>A0A1I2SH91_9FIRM</name>
<keyword evidence="2" id="KW-0963">Cytoplasm</keyword>
<sequence length="116" mass="13351">MMSHRPERLAEAIKKEVSDLLREELKDPRIGFATLTWVEVSNDLKYAKIFVSVYGNKEEQKATMAALKKAQGYVRTELGRRIRLRHVPEVSFKLDDSIEHGSKVIKLLDGVIRDNE</sequence>
<keyword evidence="1 2" id="KW-0690">Ribosome biogenesis</keyword>
<dbReference type="Gene3D" id="3.30.300.20">
    <property type="match status" value="1"/>
</dbReference>
<dbReference type="HAMAP" id="MF_00003">
    <property type="entry name" value="RbfA"/>
    <property type="match status" value="1"/>
</dbReference>
<dbReference type="InterPro" id="IPR023799">
    <property type="entry name" value="RbfA_dom_sf"/>
</dbReference>
<dbReference type="InterPro" id="IPR000238">
    <property type="entry name" value="RbfA"/>
</dbReference>
<evidence type="ECO:0000256" key="2">
    <source>
        <dbReference type="HAMAP-Rule" id="MF_00003"/>
    </source>
</evidence>
<dbReference type="GO" id="GO:0005829">
    <property type="term" value="C:cytosol"/>
    <property type="evidence" value="ECO:0007669"/>
    <property type="project" value="TreeGrafter"/>
</dbReference>
<dbReference type="SUPFAM" id="SSF89919">
    <property type="entry name" value="Ribosome-binding factor A, RbfA"/>
    <property type="match status" value="1"/>
</dbReference>
<dbReference type="InterPro" id="IPR020053">
    <property type="entry name" value="Ribosome-bd_factorA_CS"/>
</dbReference>
<dbReference type="InterPro" id="IPR015946">
    <property type="entry name" value="KH_dom-like_a/b"/>
</dbReference>
<dbReference type="Pfam" id="PF02033">
    <property type="entry name" value="RBFA"/>
    <property type="match status" value="1"/>
</dbReference>
<evidence type="ECO:0000313" key="3">
    <source>
        <dbReference type="EMBL" id="SFG49566.1"/>
    </source>
</evidence>
<protein>
    <recommendedName>
        <fullName evidence="2">Ribosome-binding factor A</fullName>
    </recommendedName>
</protein>
<accession>A0A1I2SH91</accession>
<comment type="subunit">
    <text evidence="2">Monomer. Binds 30S ribosomal subunits, but not 50S ribosomal subunits or 70S ribosomes.</text>
</comment>
<dbReference type="PANTHER" id="PTHR33515">
    <property type="entry name" value="RIBOSOME-BINDING FACTOR A, CHLOROPLASTIC-RELATED"/>
    <property type="match status" value="1"/>
</dbReference>